<dbReference type="GO" id="GO:0005829">
    <property type="term" value="C:cytosol"/>
    <property type="evidence" value="ECO:0007669"/>
    <property type="project" value="TreeGrafter"/>
</dbReference>
<dbReference type="PROSITE" id="PS50943">
    <property type="entry name" value="HTH_CROC1"/>
    <property type="match status" value="1"/>
</dbReference>
<dbReference type="PANTHER" id="PTHR46797:SF1">
    <property type="entry name" value="METHYLPHOSPHONATE SYNTHASE"/>
    <property type="match status" value="1"/>
</dbReference>
<dbReference type="InterPro" id="IPR050807">
    <property type="entry name" value="TransReg_Diox_bact_type"/>
</dbReference>
<name>A0A166TDE8_9CLOT</name>
<feature type="domain" description="HTH cro/C1-type" evidence="2">
    <location>
        <begin position="11"/>
        <end position="70"/>
    </location>
</feature>
<sequence length="128" mass="14766">MLTVEIIGKRIRDLREKNKISQQSMVEDLKNMGVVMSRETLSKIENGNRTISAIELKAVCSVLNVEPETLLAESEEENLVTLFRKKNVGEETLKSIEYVQDMIVGFINQKKILSNEFENPKREPLWKE</sequence>
<dbReference type="Gene3D" id="1.10.260.40">
    <property type="entry name" value="lambda repressor-like DNA-binding domains"/>
    <property type="match status" value="1"/>
</dbReference>
<dbReference type="PANTHER" id="PTHR46797">
    <property type="entry name" value="HTH-TYPE TRANSCRIPTIONAL REGULATOR"/>
    <property type="match status" value="1"/>
</dbReference>
<dbReference type="EMBL" id="LITQ01000012">
    <property type="protein sequence ID" value="OAA93547.1"/>
    <property type="molecule type" value="Genomic_DNA"/>
</dbReference>
<organism evidence="3 5">
    <name type="scientific">Clostridium coskatii</name>
    <dbReference type="NCBI Taxonomy" id="1705578"/>
    <lineage>
        <taxon>Bacteria</taxon>
        <taxon>Bacillati</taxon>
        <taxon>Bacillota</taxon>
        <taxon>Clostridia</taxon>
        <taxon>Eubacteriales</taxon>
        <taxon>Clostridiaceae</taxon>
        <taxon>Clostridium</taxon>
    </lineage>
</organism>
<evidence type="ECO:0000313" key="4">
    <source>
        <dbReference type="EMBL" id="OBR96336.1"/>
    </source>
</evidence>
<gene>
    <name evidence="4" type="ORF">CLCOS_10490</name>
    <name evidence="3" type="ORF">WX73_04312</name>
</gene>
<keyword evidence="1" id="KW-0238">DNA-binding</keyword>
<comment type="caution">
    <text evidence="3">The sequence shown here is derived from an EMBL/GenBank/DDBJ whole genome shotgun (WGS) entry which is preliminary data.</text>
</comment>
<evidence type="ECO:0000313" key="6">
    <source>
        <dbReference type="Proteomes" id="UP000093694"/>
    </source>
</evidence>
<evidence type="ECO:0000256" key="1">
    <source>
        <dbReference type="ARBA" id="ARBA00023125"/>
    </source>
</evidence>
<dbReference type="PATRIC" id="fig|1705578.3.peg.4414"/>
<dbReference type="Proteomes" id="UP000093694">
    <property type="component" value="Unassembled WGS sequence"/>
</dbReference>
<dbReference type="EMBL" id="LROR01000034">
    <property type="protein sequence ID" value="OBR96336.1"/>
    <property type="molecule type" value="Genomic_DNA"/>
</dbReference>
<dbReference type="AlphaFoldDB" id="A0A166TDE8"/>
<keyword evidence="6" id="KW-1185">Reference proteome</keyword>
<dbReference type="Proteomes" id="UP000077384">
    <property type="component" value="Unassembled WGS sequence"/>
</dbReference>
<accession>A0A166TDE8</accession>
<dbReference type="InterPro" id="IPR010982">
    <property type="entry name" value="Lambda_DNA-bd_dom_sf"/>
</dbReference>
<evidence type="ECO:0000313" key="5">
    <source>
        <dbReference type="Proteomes" id="UP000077384"/>
    </source>
</evidence>
<dbReference type="GO" id="GO:0003677">
    <property type="term" value="F:DNA binding"/>
    <property type="evidence" value="ECO:0007669"/>
    <property type="project" value="UniProtKB-KW"/>
</dbReference>
<reference evidence="3 5" key="1">
    <citation type="journal article" date="2015" name="Biotechnol. Bioeng.">
        <title>Genome sequence and phenotypic characterization of Caulobacter segnis.</title>
        <authorList>
            <person name="Patel S."/>
            <person name="Fletcher B."/>
            <person name="Scott D.C."/>
            <person name="Ely B."/>
        </authorList>
    </citation>
    <scope>NUCLEOTIDE SEQUENCE [LARGE SCALE GENOMIC DNA]</scope>
    <source>
        <strain evidence="3 5">PS02</strain>
    </source>
</reference>
<evidence type="ECO:0000313" key="3">
    <source>
        <dbReference type="EMBL" id="OAA93547.1"/>
    </source>
</evidence>
<proteinExistence type="predicted"/>
<dbReference type="CDD" id="cd00093">
    <property type="entry name" value="HTH_XRE"/>
    <property type="match status" value="1"/>
</dbReference>
<dbReference type="SUPFAM" id="SSF47413">
    <property type="entry name" value="lambda repressor-like DNA-binding domains"/>
    <property type="match status" value="1"/>
</dbReference>
<dbReference type="RefSeq" id="WP_063600903.1">
    <property type="nucleotide sequence ID" value="NZ_LITQ01000012.1"/>
</dbReference>
<dbReference type="Pfam" id="PF01381">
    <property type="entry name" value="HTH_3"/>
    <property type="match status" value="1"/>
</dbReference>
<dbReference type="SMART" id="SM00530">
    <property type="entry name" value="HTH_XRE"/>
    <property type="match status" value="1"/>
</dbReference>
<reference evidence="4 6" key="2">
    <citation type="journal article" date="2016" name="Front. Microbiol.">
        <title>Industrial Acetogenic Biocatalysts: A Comparative Metabolic and Genomic Analysis.</title>
        <authorList>
            <person name="Bengelsdorf F."/>
            <person name="Poehlein A."/>
            <person name="Sonja S."/>
            <person name="Erz C."/>
            <person name="Hummel T."/>
            <person name="Hoffmeister S."/>
            <person name="Daniel R."/>
            <person name="Durre P."/>
        </authorList>
    </citation>
    <scope>NUCLEOTIDE SEQUENCE [LARGE SCALE GENOMIC DNA]</scope>
    <source>
        <strain evidence="4 6">PTA-10522</strain>
    </source>
</reference>
<dbReference type="InterPro" id="IPR001387">
    <property type="entry name" value="Cro/C1-type_HTH"/>
</dbReference>
<evidence type="ECO:0000259" key="2">
    <source>
        <dbReference type="PROSITE" id="PS50943"/>
    </source>
</evidence>
<dbReference type="GO" id="GO:0003700">
    <property type="term" value="F:DNA-binding transcription factor activity"/>
    <property type="evidence" value="ECO:0007669"/>
    <property type="project" value="TreeGrafter"/>
</dbReference>
<protein>
    <submittedName>
        <fullName evidence="3">Helix-turn-helix domain protein</fullName>
    </submittedName>
</protein>